<dbReference type="OMA" id="VWSQTGR"/>
<keyword evidence="3" id="KW-0812">Transmembrane</keyword>
<comment type="similarity">
    <text evidence="1">Belongs to the glycosyl hydrolase 16 family.</text>
</comment>
<dbReference type="InterPro" id="IPR050546">
    <property type="entry name" value="Glycosyl_Hydrlase_16"/>
</dbReference>
<dbReference type="Proteomes" id="UP000053890">
    <property type="component" value="Unassembled WGS sequence"/>
</dbReference>
<dbReference type="PANTHER" id="PTHR10963:SF55">
    <property type="entry name" value="GLYCOSIDE HYDROLASE FAMILY 16 PROTEIN"/>
    <property type="match status" value="1"/>
</dbReference>
<dbReference type="AlphaFoldDB" id="A0A0P9F2G7"/>
<dbReference type="GeneID" id="28977832"/>
<evidence type="ECO:0000256" key="2">
    <source>
        <dbReference type="SAM" id="MobiDB-lite"/>
    </source>
</evidence>
<dbReference type="PANTHER" id="PTHR10963">
    <property type="entry name" value="GLYCOSYL HYDROLASE-RELATED"/>
    <property type="match status" value="1"/>
</dbReference>
<dbReference type="GO" id="GO:0005975">
    <property type="term" value="P:carbohydrate metabolic process"/>
    <property type="evidence" value="ECO:0007669"/>
    <property type="project" value="InterPro"/>
</dbReference>
<evidence type="ECO:0000256" key="1">
    <source>
        <dbReference type="ARBA" id="ARBA00006865"/>
    </source>
</evidence>
<evidence type="ECO:0000259" key="4">
    <source>
        <dbReference type="PROSITE" id="PS51762"/>
    </source>
</evidence>
<accession>A0A0P9F2G7</accession>
<feature type="compositionally biased region" description="Low complexity" evidence="2">
    <location>
        <begin position="12"/>
        <end position="31"/>
    </location>
</feature>
<gene>
    <name evidence="5" type="ORF">RHOBADRAFT_54559</name>
</gene>
<feature type="region of interest" description="Disordered" evidence="2">
    <location>
        <begin position="1"/>
        <end position="65"/>
    </location>
</feature>
<dbReference type="GO" id="GO:0004553">
    <property type="term" value="F:hydrolase activity, hydrolyzing O-glycosyl compounds"/>
    <property type="evidence" value="ECO:0007669"/>
    <property type="project" value="InterPro"/>
</dbReference>
<dbReference type="OrthoDB" id="4781at2759"/>
<keyword evidence="3" id="KW-1133">Transmembrane helix</keyword>
<proteinExistence type="inferred from homology"/>
<dbReference type="SUPFAM" id="SSF49899">
    <property type="entry name" value="Concanavalin A-like lectins/glucanases"/>
    <property type="match status" value="1"/>
</dbReference>
<keyword evidence="3" id="KW-0472">Membrane</keyword>
<dbReference type="Pfam" id="PF00722">
    <property type="entry name" value="Glyco_hydro_16"/>
    <property type="match status" value="1"/>
</dbReference>
<feature type="domain" description="GH16" evidence="4">
    <location>
        <begin position="110"/>
        <end position="442"/>
    </location>
</feature>
<evidence type="ECO:0000313" key="6">
    <source>
        <dbReference type="Proteomes" id="UP000053890"/>
    </source>
</evidence>
<protein>
    <submittedName>
        <fullName evidence="5">Glycoside hydrolase family 16 protein</fullName>
    </submittedName>
</protein>
<dbReference type="PROSITE" id="PS51762">
    <property type="entry name" value="GH16_2"/>
    <property type="match status" value="1"/>
</dbReference>
<feature type="compositionally biased region" description="Polar residues" evidence="2">
    <location>
        <begin position="1"/>
        <end position="11"/>
    </location>
</feature>
<feature type="compositionally biased region" description="Basic residues" evidence="2">
    <location>
        <begin position="51"/>
        <end position="64"/>
    </location>
</feature>
<keyword evidence="5" id="KW-0378">Hydrolase</keyword>
<feature type="compositionally biased region" description="Low complexity" evidence="2">
    <location>
        <begin position="39"/>
        <end position="50"/>
    </location>
</feature>
<dbReference type="EMBL" id="KQ474081">
    <property type="protein sequence ID" value="KPV73980.1"/>
    <property type="molecule type" value="Genomic_DNA"/>
</dbReference>
<organism evidence="5 6">
    <name type="scientific">Rhodotorula graminis (strain WP1)</name>
    <dbReference type="NCBI Taxonomy" id="578459"/>
    <lineage>
        <taxon>Eukaryota</taxon>
        <taxon>Fungi</taxon>
        <taxon>Dikarya</taxon>
        <taxon>Basidiomycota</taxon>
        <taxon>Pucciniomycotina</taxon>
        <taxon>Microbotryomycetes</taxon>
        <taxon>Sporidiobolales</taxon>
        <taxon>Sporidiobolaceae</taxon>
        <taxon>Rhodotorula</taxon>
    </lineage>
</organism>
<evidence type="ECO:0000313" key="5">
    <source>
        <dbReference type="EMBL" id="KPV73980.1"/>
    </source>
</evidence>
<dbReference type="InterPro" id="IPR000757">
    <property type="entry name" value="Beta-glucanase-like"/>
</dbReference>
<sequence length="471" mass="52315">MSSTIPRTNSDASLASSPRTPSSSSSSSGSGIHFAPAASFPSPMSTTSRSTARRRPARLWRKTHAHPDDLNARTPWFDTPVGKSTLRKTRWTCLGFSSPGLLSAAALIVTAWLSVPKHEYCLVLNEQFDGDTLDSSIWHHEVQVGGFGNGEFEMTTTSPNNSYVEDGKLIIAPTLTSDRLGVDAITNGFVMNLTADGTCTSDKLSDCVAFSNSTVGNYSVIPPIQSARLTTRLSKSIRFGRVEVKAKMPTGDWIWPAIWMLPRDNVYGEWPASGEIDIVETRGNRVKHSWDRTVNAIGSALHWGLDFKSDRYKDTTGQFLLKRRYVDEAYYTYGLDWDPKGMRFWNNQRSRAIKRVNFDQTFWDRGSLSSAQVNGSIAVNPWEASANVAKAAPFDQDFYLILSVAVGGTNGWFPDSGDKPWSNGAPNAARDFWNNRAKWQETWPEDPKERGMTVESVKSWRIKEKGETCAA</sequence>
<dbReference type="InterPro" id="IPR013320">
    <property type="entry name" value="ConA-like_dom_sf"/>
</dbReference>
<dbReference type="RefSeq" id="XP_018270029.1">
    <property type="nucleotide sequence ID" value="XM_018417384.1"/>
</dbReference>
<evidence type="ECO:0000256" key="3">
    <source>
        <dbReference type="SAM" id="Phobius"/>
    </source>
</evidence>
<name>A0A0P9F2G7_RHOGW</name>
<feature type="transmembrane region" description="Helical" evidence="3">
    <location>
        <begin position="93"/>
        <end position="115"/>
    </location>
</feature>
<reference evidence="5 6" key="1">
    <citation type="journal article" date="2015" name="Front. Microbiol.">
        <title>Genome sequence of the plant growth promoting endophytic yeast Rhodotorula graminis WP1.</title>
        <authorList>
            <person name="Firrincieli A."/>
            <person name="Otillar R."/>
            <person name="Salamov A."/>
            <person name="Schmutz J."/>
            <person name="Khan Z."/>
            <person name="Redman R.S."/>
            <person name="Fleck N.D."/>
            <person name="Lindquist E."/>
            <person name="Grigoriev I.V."/>
            <person name="Doty S.L."/>
        </authorList>
    </citation>
    <scope>NUCLEOTIDE SEQUENCE [LARGE SCALE GENOMIC DNA]</scope>
    <source>
        <strain evidence="5 6">WP1</strain>
    </source>
</reference>
<keyword evidence="6" id="KW-1185">Reference proteome</keyword>
<dbReference type="Gene3D" id="2.60.120.200">
    <property type="match status" value="1"/>
</dbReference>
<dbReference type="STRING" id="578459.A0A0P9F2G7"/>